<organism evidence="1 2">
    <name type="scientific">Thalictrum thalictroides</name>
    <name type="common">Rue-anemone</name>
    <name type="synonym">Anemone thalictroides</name>
    <dbReference type="NCBI Taxonomy" id="46969"/>
    <lineage>
        <taxon>Eukaryota</taxon>
        <taxon>Viridiplantae</taxon>
        <taxon>Streptophyta</taxon>
        <taxon>Embryophyta</taxon>
        <taxon>Tracheophyta</taxon>
        <taxon>Spermatophyta</taxon>
        <taxon>Magnoliopsida</taxon>
        <taxon>Ranunculales</taxon>
        <taxon>Ranunculaceae</taxon>
        <taxon>Thalictroideae</taxon>
        <taxon>Thalictrum</taxon>
    </lineage>
</organism>
<dbReference type="Proteomes" id="UP000554482">
    <property type="component" value="Unassembled WGS sequence"/>
</dbReference>
<keyword evidence="2" id="KW-1185">Reference proteome</keyword>
<name>A0A7J6VUU0_THATH</name>
<protein>
    <submittedName>
        <fullName evidence="1">Uncharacterized protein</fullName>
    </submittedName>
</protein>
<evidence type="ECO:0000313" key="2">
    <source>
        <dbReference type="Proteomes" id="UP000554482"/>
    </source>
</evidence>
<reference evidence="1 2" key="1">
    <citation type="submission" date="2020-06" db="EMBL/GenBank/DDBJ databases">
        <title>Transcriptomic and genomic resources for Thalictrum thalictroides and T. hernandezii: Facilitating candidate gene discovery in an emerging model plant lineage.</title>
        <authorList>
            <person name="Arias T."/>
            <person name="Riano-Pachon D.M."/>
            <person name="Di Stilio V.S."/>
        </authorList>
    </citation>
    <scope>NUCLEOTIDE SEQUENCE [LARGE SCALE GENOMIC DNA]</scope>
    <source>
        <strain evidence="2">cv. WT478/WT964</strain>
        <tissue evidence="1">Leaves</tissue>
    </source>
</reference>
<proteinExistence type="predicted"/>
<sequence>MFPVGRNRNGWCDIGVNIIALLGEKEVLRGRMNNNLGSRQSDRNWNPQKGVAICNDSEPRRNLITVVRMGESTNSWWKSSVVARANSILVDWVWVKQKVERVFGKVGLNIVKQDETLITLQMEEDAQQLAGMTPLEEGGVRVMFYPWSPELGSLSDGDINLPKFNLRLFGYQCT</sequence>
<accession>A0A7J6VUU0</accession>
<gene>
    <name evidence="1" type="ORF">FRX31_022439</name>
</gene>
<evidence type="ECO:0000313" key="1">
    <source>
        <dbReference type="EMBL" id="KAF5187975.1"/>
    </source>
</evidence>
<dbReference type="AlphaFoldDB" id="A0A7J6VUU0"/>
<dbReference type="EMBL" id="JABWDY010027316">
    <property type="protein sequence ID" value="KAF5187975.1"/>
    <property type="molecule type" value="Genomic_DNA"/>
</dbReference>
<comment type="caution">
    <text evidence="1">The sequence shown here is derived from an EMBL/GenBank/DDBJ whole genome shotgun (WGS) entry which is preliminary data.</text>
</comment>